<dbReference type="PhylomeDB" id="A7TS09"/>
<dbReference type="GO" id="GO:0034399">
    <property type="term" value="C:nuclear periphery"/>
    <property type="evidence" value="ECO:0007669"/>
    <property type="project" value="EnsemblFungi"/>
</dbReference>
<dbReference type="AlphaFoldDB" id="A7TS09"/>
<evidence type="ECO:0000256" key="1">
    <source>
        <dbReference type="SAM" id="MobiDB-lite"/>
    </source>
</evidence>
<feature type="region of interest" description="Disordered" evidence="1">
    <location>
        <begin position="397"/>
        <end position="424"/>
    </location>
</feature>
<name>A7TS09_VANPO</name>
<evidence type="ECO:0000313" key="3">
    <source>
        <dbReference type="Proteomes" id="UP000000267"/>
    </source>
</evidence>
<dbReference type="PANTHER" id="PTHR28307">
    <property type="entry name" value="PROTEIN PAL1"/>
    <property type="match status" value="1"/>
</dbReference>
<accession>A7TS09</accession>
<evidence type="ECO:0008006" key="4">
    <source>
        <dbReference type="Google" id="ProtNLM"/>
    </source>
</evidence>
<dbReference type="GO" id="GO:0030479">
    <property type="term" value="C:actin cortical patch"/>
    <property type="evidence" value="ECO:0007669"/>
    <property type="project" value="EnsemblFungi"/>
</dbReference>
<keyword evidence="3" id="KW-1185">Reference proteome</keyword>
<feature type="compositionally biased region" description="Polar residues" evidence="1">
    <location>
        <begin position="318"/>
        <end position="336"/>
    </location>
</feature>
<feature type="compositionally biased region" description="Basic residues" evidence="1">
    <location>
        <begin position="162"/>
        <end position="173"/>
    </location>
</feature>
<dbReference type="InParanoid" id="A7TS09"/>
<feature type="compositionally biased region" description="Low complexity" evidence="1">
    <location>
        <begin position="146"/>
        <end position="158"/>
    </location>
</feature>
<dbReference type="HOGENOM" id="CLU_041195_1_0_1"/>
<dbReference type="EMBL" id="DS480493">
    <property type="protein sequence ID" value="EDO14956.1"/>
    <property type="molecule type" value="Genomic_DNA"/>
</dbReference>
<gene>
    <name evidence="2" type="ORF">Kpol_365p12</name>
</gene>
<dbReference type="RefSeq" id="XP_001642814.1">
    <property type="nucleotide sequence ID" value="XM_001642764.1"/>
</dbReference>
<sequence length="424" mass="47999">MTSRSNDRYAEMNGNDYKDNNGGSDHVKQSIRIQHPHLTKKIPSTNPFYEDIEVEAETKQERINKIDKVHRTTYPSAKEEKLNFEKDFGRSNRRNNRNSFRKGEEDNDVFNTALPPSYEEVTRIPKSKQKYSDEKSKTSASRGGYNNKSSNSENSGKNSDSRHHHRKSKKKLPIPKNVDTIDKLDGTGIFGRSFHHDGPFDAITPHRNKNNKAPPVMAFPADSANNTIAGATMKKSVMNEVFGREDLDDNDTLYNMDRRNDLNRGPQSTMYKLGGGNSSSNTVDAIKPNLRDITHFDTKINTEPVSGPTTMGLGSTTFLDGAPASSSAIREQQQSKGYYRGTGSQRKKPLSRTQSHEYIDDRKNQKYQEGPGLSLTRSGGHIDNMVFREEEIIDDFEEPQFERTGTDGNRLMRRVKSLKSSRRP</sequence>
<dbReference type="InterPro" id="IPR013226">
    <property type="entry name" value="Pal1"/>
</dbReference>
<protein>
    <recommendedName>
        <fullName evidence="4">Protein PAL1</fullName>
    </recommendedName>
</protein>
<feature type="compositionally biased region" description="Basic residues" evidence="1">
    <location>
        <begin position="91"/>
        <end position="100"/>
    </location>
</feature>
<dbReference type="PANTHER" id="PTHR28307:SF2">
    <property type="entry name" value="PROTEIN PAL1"/>
    <property type="match status" value="1"/>
</dbReference>
<feature type="region of interest" description="Disordered" evidence="1">
    <location>
        <begin position="252"/>
        <end position="280"/>
    </location>
</feature>
<feature type="region of interest" description="Disordered" evidence="1">
    <location>
        <begin position="318"/>
        <end position="381"/>
    </location>
</feature>
<feature type="compositionally biased region" description="Basic and acidic residues" evidence="1">
    <location>
        <begin position="354"/>
        <end position="366"/>
    </location>
</feature>
<feature type="compositionally biased region" description="Basic and acidic residues" evidence="1">
    <location>
        <begin position="77"/>
        <end position="90"/>
    </location>
</feature>
<feature type="region of interest" description="Disordered" evidence="1">
    <location>
        <begin position="69"/>
        <end position="179"/>
    </location>
</feature>
<feature type="region of interest" description="Disordered" evidence="1">
    <location>
        <begin position="1"/>
        <end position="44"/>
    </location>
</feature>
<feature type="compositionally biased region" description="Basic and acidic residues" evidence="1">
    <location>
        <begin position="1"/>
        <end position="10"/>
    </location>
</feature>
<dbReference type="Pfam" id="PF08316">
    <property type="entry name" value="Pal1"/>
    <property type="match status" value="1"/>
</dbReference>
<dbReference type="KEGG" id="vpo:Kpol_365p12"/>
<dbReference type="GeneID" id="5542996"/>
<dbReference type="Proteomes" id="UP000000267">
    <property type="component" value="Unassembled WGS sequence"/>
</dbReference>
<evidence type="ECO:0000313" key="2">
    <source>
        <dbReference type="EMBL" id="EDO14956.1"/>
    </source>
</evidence>
<dbReference type="eggNOG" id="ENOG502QPHY">
    <property type="taxonomic scope" value="Eukaryota"/>
</dbReference>
<reference evidence="2 3" key="1">
    <citation type="journal article" date="2007" name="Proc. Natl. Acad. Sci. U.S.A.">
        <title>Independent sorting-out of thousands of duplicated gene pairs in two yeast species descended from a whole-genome duplication.</title>
        <authorList>
            <person name="Scannell D.R."/>
            <person name="Frank A.C."/>
            <person name="Conant G.C."/>
            <person name="Byrne K.P."/>
            <person name="Woolfit M."/>
            <person name="Wolfe K.H."/>
        </authorList>
    </citation>
    <scope>NUCLEOTIDE SEQUENCE [LARGE SCALE GENOMIC DNA]</scope>
    <source>
        <strain evidence="3">ATCC 22028 / DSM 70294 / BCRC 21397 / CBS 2163 / NBRC 10782 / NRRL Y-8283 / UCD 57-17</strain>
    </source>
</reference>
<organism evidence="3">
    <name type="scientific">Vanderwaltozyma polyspora (strain ATCC 22028 / DSM 70294 / BCRC 21397 / CBS 2163 / NBRC 10782 / NRRL Y-8283 / UCD 57-17)</name>
    <name type="common">Kluyveromyces polysporus</name>
    <dbReference type="NCBI Taxonomy" id="436907"/>
    <lineage>
        <taxon>Eukaryota</taxon>
        <taxon>Fungi</taxon>
        <taxon>Dikarya</taxon>
        <taxon>Ascomycota</taxon>
        <taxon>Saccharomycotina</taxon>
        <taxon>Saccharomycetes</taxon>
        <taxon>Saccharomycetales</taxon>
        <taxon>Saccharomycetaceae</taxon>
        <taxon>Vanderwaltozyma</taxon>
    </lineage>
</organism>
<dbReference type="OrthoDB" id="5352132at2759"/>
<feature type="compositionally biased region" description="Basic residues" evidence="1">
    <location>
        <begin position="411"/>
        <end position="424"/>
    </location>
</feature>
<proteinExistence type="predicted"/>